<feature type="transmembrane region" description="Helical" evidence="2">
    <location>
        <begin position="99"/>
        <end position="120"/>
    </location>
</feature>
<dbReference type="KEGG" id="cqu:CpipJ_CPIJ017931"/>
<dbReference type="eggNOG" id="KOG1631">
    <property type="taxonomic scope" value="Eukaryota"/>
</dbReference>
<reference evidence="3" key="1">
    <citation type="submission" date="2007-03" db="EMBL/GenBank/DDBJ databases">
        <title>Annotation of Culex pipiens quinquefasciatus.</title>
        <authorList>
            <consortium name="The Broad Institute Genome Sequencing Platform"/>
            <person name="Atkinson P.W."/>
            <person name="Hemingway J."/>
            <person name="Christensen B.M."/>
            <person name="Higgs S."/>
            <person name="Kodira C."/>
            <person name="Hannick L."/>
            <person name="Megy K."/>
            <person name="O'Leary S."/>
            <person name="Pearson M."/>
            <person name="Haas B.J."/>
            <person name="Mauceli E."/>
            <person name="Wortman J.R."/>
            <person name="Lee N.H."/>
            <person name="Guigo R."/>
            <person name="Stanke M."/>
            <person name="Alvarado L."/>
            <person name="Amedeo P."/>
            <person name="Antoine C.H."/>
            <person name="Arensburger P."/>
            <person name="Bidwell S.L."/>
            <person name="Crawford M."/>
            <person name="Camaro F."/>
            <person name="Devon K."/>
            <person name="Engels R."/>
            <person name="Hammond M."/>
            <person name="Howarth C."/>
            <person name="Koehrsen M."/>
            <person name="Lawson D."/>
            <person name="Montgomery P."/>
            <person name="Nene V."/>
            <person name="Nusbaum C."/>
            <person name="Puiu D."/>
            <person name="Romero-Severson J."/>
            <person name="Severson D.W."/>
            <person name="Shumway M."/>
            <person name="Sisk P."/>
            <person name="Stolte C."/>
            <person name="Zeng Q."/>
            <person name="Eisenstadt E."/>
            <person name="Fraser-Liggett C."/>
            <person name="Strausberg R."/>
            <person name="Galagan J."/>
            <person name="Birren B."/>
            <person name="Collins F.H."/>
        </authorList>
    </citation>
    <scope>NUCLEOTIDE SEQUENCE [LARGE SCALE GENOMIC DNA]</scope>
    <source>
        <strain evidence="3">JHB</strain>
    </source>
</reference>
<evidence type="ECO:0000256" key="1">
    <source>
        <dbReference type="SAM" id="MobiDB-lite"/>
    </source>
</evidence>
<dbReference type="OrthoDB" id="1926781at2759"/>
<dbReference type="HOGENOM" id="CLU_1490439_0_0_1"/>
<organism>
    <name type="scientific">Culex quinquefasciatus</name>
    <name type="common">Southern house mosquito</name>
    <name type="synonym">Culex pungens</name>
    <dbReference type="NCBI Taxonomy" id="7176"/>
    <lineage>
        <taxon>Eukaryota</taxon>
        <taxon>Metazoa</taxon>
        <taxon>Ecdysozoa</taxon>
        <taxon>Arthropoda</taxon>
        <taxon>Hexapoda</taxon>
        <taxon>Insecta</taxon>
        <taxon>Pterygota</taxon>
        <taxon>Neoptera</taxon>
        <taxon>Endopterygota</taxon>
        <taxon>Diptera</taxon>
        <taxon>Nematocera</taxon>
        <taxon>Culicoidea</taxon>
        <taxon>Culicidae</taxon>
        <taxon>Culicinae</taxon>
        <taxon>Culicini</taxon>
        <taxon>Culex</taxon>
        <taxon>Culex</taxon>
    </lineage>
</organism>
<evidence type="ECO:0000313" key="4">
    <source>
        <dbReference type="EnsemblMetazoa" id="CPIJ017931-PA"/>
    </source>
</evidence>
<dbReference type="VEuPathDB" id="VectorBase:CQUJHB009363"/>
<name>B0XG27_CULQU</name>
<reference evidence="4" key="2">
    <citation type="submission" date="2020-05" db="UniProtKB">
        <authorList>
            <consortium name="EnsemblMetazoa"/>
        </authorList>
    </citation>
    <scope>IDENTIFICATION</scope>
    <source>
        <strain evidence="4">JHB</strain>
    </source>
</reference>
<dbReference type="VEuPathDB" id="VectorBase:CPIJ017931"/>
<dbReference type="STRING" id="7176.B0XG27"/>
<dbReference type="EnsemblMetazoa" id="CPIJ017931-RA">
    <property type="protein sequence ID" value="CPIJ017931-PA"/>
    <property type="gene ID" value="CPIJ017931"/>
</dbReference>
<keyword evidence="2" id="KW-0472">Membrane</keyword>
<evidence type="ECO:0000256" key="2">
    <source>
        <dbReference type="SAM" id="Phobius"/>
    </source>
</evidence>
<keyword evidence="3" id="KW-0675">Receptor</keyword>
<dbReference type="EMBL" id="DS232983">
    <property type="protein sequence ID" value="EDS27202.1"/>
    <property type="molecule type" value="Genomic_DNA"/>
</dbReference>
<sequence length="181" mass="20502">MLREKTRRGQIRLRKLKWTTNRKRRNLADTFLLLIRLLHFAGAGSQFELPADLLGHRVKPQEPGHEATVSYLFLPSESFSGYPFWLNIAVDECLDGETFFKYVFMTAIVVLLLVLGQQFLGSYGKSKRSSAVRKTVKTETTNPGTTSGSPRRRSRRFKTPSRAQSVPKEKLSAAKRAVGDD</sequence>
<dbReference type="Proteomes" id="UP000002320">
    <property type="component" value="Unassembled WGS sequence"/>
</dbReference>
<dbReference type="InParanoid" id="B0XG27"/>
<evidence type="ECO:0000313" key="5">
    <source>
        <dbReference type="Proteomes" id="UP000002320"/>
    </source>
</evidence>
<gene>
    <name evidence="4" type="primary">6052305</name>
    <name evidence="3" type="ORF">CpipJ_CPIJ017931</name>
</gene>
<protein>
    <submittedName>
        <fullName evidence="3">Signal sequence receptor</fullName>
    </submittedName>
</protein>
<feature type="region of interest" description="Disordered" evidence="1">
    <location>
        <begin position="131"/>
        <end position="181"/>
    </location>
</feature>
<keyword evidence="2" id="KW-0812">Transmembrane</keyword>
<dbReference type="AlphaFoldDB" id="B0XG27"/>
<keyword evidence="2" id="KW-1133">Transmembrane helix</keyword>
<proteinExistence type="predicted"/>
<feature type="compositionally biased region" description="Basic and acidic residues" evidence="1">
    <location>
        <begin position="167"/>
        <end position="181"/>
    </location>
</feature>
<feature type="compositionally biased region" description="Basic residues" evidence="1">
    <location>
        <begin position="150"/>
        <end position="159"/>
    </location>
</feature>
<accession>B0XG27</accession>
<keyword evidence="5" id="KW-1185">Reference proteome</keyword>
<evidence type="ECO:0000313" key="3">
    <source>
        <dbReference type="EMBL" id="EDS27202.1"/>
    </source>
</evidence>